<dbReference type="InterPro" id="IPR036010">
    <property type="entry name" value="2Fe-2S_ferredoxin-like_sf"/>
</dbReference>
<evidence type="ECO:0000256" key="11">
    <source>
        <dbReference type="ARBA" id="ARBA00034078"/>
    </source>
</evidence>
<evidence type="ECO:0000256" key="9">
    <source>
        <dbReference type="ARBA" id="ARBA00023004"/>
    </source>
</evidence>
<dbReference type="InterPro" id="IPR037165">
    <property type="entry name" value="AldOxase/xan_DH_Mopterin-bd_sf"/>
</dbReference>
<dbReference type="InterPro" id="IPR005107">
    <property type="entry name" value="CO_DH_flav_C"/>
</dbReference>
<dbReference type="SUPFAM" id="SSF55447">
    <property type="entry name" value="CO dehydrogenase flavoprotein C-terminal domain-like"/>
    <property type="match status" value="1"/>
</dbReference>
<evidence type="ECO:0000256" key="1">
    <source>
        <dbReference type="ARBA" id="ARBA00001974"/>
    </source>
</evidence>
<reference evidence="16" key="1">
    <citation type="submission" date="2020-05" db="UniProtKB">
        <authorList>
            <consortium name="EnsemblMetazoa"/>
        </authorList>
    </citation>
    <scope>IDENTIFICATION</scope>
    <source>
        <strain evidence="16">BB02</strain>
    </source>
</reference>
<organism evidence="16 17">
    <name type="scientific">Biomphalaria glabrata</name>
    <name type="common">Bloodfluke planorb</name>
    <name type="synonym">Freshwater snail</name>
    <dbReference type="NCBI Taxonomy" id="6526"/>
    <lineage>
        <taxon>Eukaryota</taxon>
        <taxon>Metazoa</taxon>
        <taxon>Spiralia</taxon>
        <taxon>Lophotrochozoa</taxon>
        <taxon>Mollusca</taxon>
        <taxon>Gastropoda</taxon>
        <taxon>Heterobranchia</taxon>
        <taxon>Euthyneura</taxon>
        <taxon>Panpulmonata</taxon>
        <taxon>Hygrophila</taxon>
        <taxon>Lymnaeoidea</taxon>
        <taxon>Planorbidae</taxon>
        <taxon>Biomphalaria</taxon>
    </lineage>
</organism>
<dbReference type="InterPro" id="IPR000674">
    <property type="entry name" value="Ald_Oxase/Xan_DH_a/b"/>
</dbReference>
<dbReference type="PANTHER" id="PTHR45444">
    <property type="entry name" value="XANTHINE DEHYDROGENASE"/>
    <property type="match status" value="1"/>
</dbReference>
<name>A0A2C9JIV9_BIOGL</name>
<dbReference type="Proteomes" id="UP000076420">
    <property type="component" value="Unassembled WGS sequence"/>
</dbReference>
<dbReference type="Pfam" id="PF00941">
    <property type="entry name" value="FAD_binding_5"/>
    <property type="match status" value="1"/>
</dbReference>
<evidence type="ECO:0000259" key="15">
    <source>
        <dbReference type="PROSITE" id="PS51387"/>
    </source>
</evidence>
<dbReference type="InterPro" id="IPR002888">
    <property type="entry name" value="2Fe-2S-bd"/>
</dbReference>
<feature type="binding site" evidence="14">
    <location>
        <position position="170"/>
    </location>
    <ligand>
        <name>[2Fe-2S] cluster</name>
        <dbReference type="ChEBI" id="CHEBI:190135"/>
        <label>2</label>
    </ligand>
</feature>
<dbReference type="PIRSF" id="PIRSF000127">
    <property type="entry name" value="Xanthine_DH"/>
    <property type="match status" value="1"/>
</dbReference>
<sequence length="1396" mass="152578">MSDSSHFSKPFVSLVNCPVCAASHLPLKKSLTNGVYGCTCENCGHFFKFKAIHDFKSTVTFKINNISYTVGNEFNPATSLNEYMRMTGVSVGTKGCCYEGGCGVCLVTVKLLEPISGQTVEYAINSCCLQLYTCDGLEITTIEGLGDPRVGLHPIQDKMVQHDGAQCGFCTPGQIMNMYGLLKRFPQPTVQQIENEFDATLCRCTGYRAILDAMKSFAVDAPRELKGKLIDIEELDGKLCKKSGKACVGHCKTKDGQKCENQIQRPIHIIGDVAQWFKPTNLQDLVQLLAQHKTENYRLVFGNTAFGVYQEFGPWNFSVLIDIRGVKELYTIQRGTSLVLGANLSLSNLQELFAQSESDATLPYAATFAKHLQYVAHHGIRNMANWAGNLVMKHAHPEFPSDIFALFETVGAKLSITDSNGTQAQYSLVDFLSLDLKGKVITSVNLPKFTSTGVRVQTYKPSHRLQASQGYVSAGFMVDVVTSQNFLIQTKPSIVIQGVNSQLTHAVQTEAFLLNKQLGDPTVLKNALSLLSSELVPESRPNWSSATFRKSLALSLFYKFVLNVCQSKVNQRYTSGATGLVRTPIVGTQDYGTDPSEYPVSKPMPKITAPYLTSGKVAFLDDLPPVPGQLFASPVLSTVGNAEIDSMDPSIALTLPGVKAFIKASDIPKGGSNDWRPQGIPFVRGHQELLSTGPVLYAGQPLGIIVADTETMAQTGASLVQVTYKNVKPVIVDVEQAVQQKSFFPNPPPPTQVGDPKGAIASAPHKISGSIRCGDQFHFYLETQTSVCTPSDIGGMKVKASTQWLDGVGMAVAQILGLPQSSVEVTTERLGGGFGGKITQNFLVSGLCALAAYVVGKPVKMHLDIHRNMQLAGKREAYFADYQVGFDDNGTLLGVIVTVYADEGIILAESDGGDLLTWIDNAYYCPNWLFTPIAVKTHKPTSTACRSPGSTPALFIIESIMDHVAKSLGKDPFSVRKQNLYVKGQKTPTGMPLNYCTIRNVVSQFEVDINIAQRQQAVNQFNQANRWKKRGLAVMPNRFGIGWTGANYNTHVIIYHGDGSVAIAHGGIDMGQGINTKPSSETVNKTLSQHTIQQSSETVNKTLRQHTIQQSSEVIDPPDVMELALIIEDDVCTLILCRRRRYFTKPTYNLHQCISSAKTNSSFYYLVSIVCSMDQGVIEACTILINRMAPVKASMVNPTWEQLVQQCYEKGIDLTASYMTSPTDQYASRYNCYSVACVEAELDVLTGQYQLRQMDMLYDAGISMNPELDIGQAEGGFIMGMGYFLQEGMKFDPTTGKALNDGTWEYKIPLAKDLPMNFNFKFIRNAPNPLGVLRSKAVGEPPLTMGAAALLAIKHAVEAARSEVNQDSFFALSAPATPDVVQGYCLNDINNFTFGN</sequence>
<evidence type="ECO:0000256" key="12">
    <source>
        <dbReference type="PIRSR" id="PIRSR000127-1"/>
    </source>
</evidence>
<dbReference type="Pfam" id="PF01799">
    <property type="entry name" value="Fer2_2"/>
    <property type="match status" value="1"/>
</dbReference>
<comment type="similarity">
    <text evidence="2">Belongs to the xanthine dehydrogenase family.</text>
</comment>
<dbReference type="SUPFAM" id="SSF56003">
    <property type="entry name" value="Molybdenum cofactor-binding domain"/>
    <property type="match status" value="1"/>
</dbReference>
<protein>
    <recommendedName>
        <fullName evidence="15">FAD-binding PCMH-type domain-containing protein</fullName>
    </recommendedName>
</protein>
<evidence type="ECO:0000256" key="2">
    <source>
        <dbReference type="ARBA" id="ARBA00006849"/>
    </source>
</evidence>
<dbReference type="GO" id="GO:0071949">
    <property type="term" value="F:FAD binding"/>
    <property type="evidence" value="ECO:0007669"/>
    <property type="project" value="InterPro"/>
</dbReference>
<dbReference type="InterPro" id="IPR036683">
    <property type="entry name" value="CO_DH_flav_C_dom_sf"/>
</dbReference>
<dbReference type="FunFam" id="3.30.365.10:FF:000001">
    <property type="entry name" value="Xanthine dehydrogenase oxidase"/>
    <property type="match status" value="1"/>
</dbReference>
<feature type="binding site" evidence="14">
    <location>
        <position position="97"/>
    </location>
    <ligand>
        <name>[2Fe-2S] cluster</name>
        <dbReference type="ChEBI" id="CHEBI:190135"/>
        <label>1</label>
    </ligand>
</feature>
<dbReference type="InterPro" id="IPR016208">
    <property type="entry name" value="Ald_Oxase/xanthine_DH-like"/>
</dbReference>
<evidence type="ECO:0000256" key="4">
    <source>
        <dbReference type="ARBA" id="ARBA00022630"/>
    </source>
</evidence>
<feature type="binding site" evidence="14">
    <location>
        <position position="803"/>
    </location>
    <ligand>
        <name>Mo-molybdopterin</name>
        <dbReference type="ChEBI" id="CHEBI:71302"/>
    </ligand>
    <ligandPart>
        <name>Mo</name>
        <dbReference type="ChEBI" id="CHEBI:28685"/>
    </ligandPart>
</feature>
<evidence type="ECO:0000256" key="3">
    <source>
        <dbReference type="ARBA" id="ARBA00022505"/>
    </source>
</evidence>
<feature type="domain" description="FAD-binding PCMH-type" evidence="15">
    <location>
        <begin position="269"/>
        <end position="451"/>
    </location>
</feature>
<dbReference type="InterPro" id="IPR016169">
    <property type="entry name" value="FAD-bd_PCMH_sub2"/>
</dbReference>
<dbReference type="STRING" id="6526.A0A2C9JIV9"/>
<dbReference type="SMART" id="SM01008">
    <property type="entry name" value="Ald_Xan_dh_C"/>
    <property type="match status" value="1"/>
</dbReference>
<feature type="binding site" evidence="13">
    <location>
        <position position="1044"/>
    </location>
    <ligand>
        <name>substrate</name>
    </ligand>
</feature>
<dbReference type="InterPro" id="IPR002346">
    <property type="entry name" value="Mopterin_DH_FAD-bd"/>
</dbReference>
<keyword evidence="4" id="KW-0285">Flavoprotein</keyword>
<dbReference type="Pfam" id="PF02738">
    <property type="entry name" value="MoCoBD_1"/>
    <property type="match status" value="1"/>
</dbReference>
<dbReference type="PANTHER" id="PTHR45444:SF3">
    <property type="entry name" value="XANTHINE DEHYDROGENASE"/>
    <property type="match status" value="1"/>
</dbReference>
<keyword evidence="9 14" id="KW-0408">Iron</keyword>
<dbReference type="InterPro" id="IPR036318">
    <property type="entry name" value="FAD-bd_PCMH-like_sf"/>
</dbReference>
<dbReference type="InterPro" id="IPR008274">
    <property type="entry name" value="AldOxase/xan_DH_MoCoBD1"/>
</dbReference>
<dbReference type="OrthoDB" id="8300278at2759"/>
<dbReference type="GO" id="GO:0016491">
    <property type="term" value="F:oxidoreductase activity"/>
    <property type="evidence" value="ECO:0007669"/>
    <property type="project" value="UniProtKB-KW"/>
</dbReference>
<dbReference type="InterPro" id="IPR036884">
    <property type="entry name" value="2Fe-2S-bd_dom_sf"/>
</dbReference>
<feature type="binding site" evidence="14">
    <location>
        <position position="946"/>
    </location>
    <ligand>
        <name>Mo-molybdopterin</name>
        <dbReference type="ChEBI" id="CHEBI:71302"/>
    </ligand>
    <ligandPart>
        <name>Mo</name>
        <dbReference type="ChEBI" id="CHEBI:28685"/>
    </ligandPart>
</feature>
<feature type="active site" description="Proton acceptor" evidence="12">
    <location>
        <position position="1340"/>
    </location>
</feature>
<dbReference type="Gene3D" id="3.10.20.30">
    <property type="match status" value="1"/>
</dbReference>
<keyword evidence="3 14" id="KW-0500">Molybdenum</keyword>
<dbReference type="SUPFAM" id="SSF54665">
    <property type="entry name" value="CO dehydrogenase molybdoprotein N-domain-like"/>
    <property type="match status" value="1"/>
</dbReference>
<dbReference type="InterPro" id="IPR016166">
    <property type="entry name" value="FAD-bd_PCMH"/>
</dbReference>
<proteinExistence type="inferred from homology"/>
<dbReference type="Gene3D" id="3.30.43.10">
    <property type="entry name" value="Uridine Diphospho-n-acetylenolpyruvylglucosamine Reductase, domain 2"/>
    <property type="match status" value="1"/>
</dbReference>
<dbReference type="Pfam" id="PF01315">
    <property type="entry name" value="Ald_Xan_dh_C"/>
    <property type="match status" value="1"/>
</dbReference>
<comment type="cofactor">
    <cofactor evidence="14">
        <name>[2Fe-2S] cluster</name>
        <dbReference type="ChEBI" id="CHEBI:190135"/>
    </cofactor>
    <text evidence="14">Binds 2 [2Fe-2S] clusters.</text>
</comment>
<dbReference type="SUPFAM" id="SSF54292">
    <property type="entry name" value="2Fe-2S ferredoxin-like"/>
    <property type="match status" value="1"/>
</dbReference>
<comment type="cofactor">
    <cofactor evidence="14">
        <name>Mo-molybdopterin</name>
        <dbReference type="ChEBI" id="CHEBI:71302"/>
    </cofactor>
    <text evidence="14">Binds 1 Mo-molybdopterin (Mo-MPT) cofactor per subunit.</text>
</comment>
<keyword evidence="10 14" id="KW-0411">Iron-sulfur</keyword>
<dbReference type="SMART" id="SM01092">
    <property type="entry name" value="CO_deh_flav_C"/>
    <property type="match status" value="1"/>
</dbReference>
<gene>
    <name evidence="16" type="primary">106056807</name>
</gene>
<dbReference type="InterPro" id="IPR001041">
    <property type="entry name" value="2Fe-2S_ferredoxin-type"/>
</dbReference>
<dbReference type="SUPFAM" id="SSF56176">
    <property type="entry name" value="FAD-binding/transporter-associated domain-like"/>
    <property type="match status" value="1"/>
</dbReference>
<dbReference type="InterPro" id="IPR036856">
    <property type="entry name" value="Ald_Oxase/Xan_DH_a/b_sf"/>
</dbReference>
<keyword evidence="5 14" id="KW-0001">2Fe-2S</keyword>
<dbReference type="GO" id="GO:0005506">
    <property type="term" value="F:iron ion binding"/>
    <property type="evidence" value="ECO:0007669"/>
    <property type="project" value="InterPro"/>
</dbReference>
<dbReference type="VEuPathDB" id="VectorBase:BGLAX_035894"/>
<feature type="binding site" evidence="13">
    <location>
        <position position="460"/>
    </location>
    <ligand>
        <name>FAD</name>
        <dbReference type="ChEBI" id="CHEBI:57692"/>
    </ligand>
</feature>
<evidence type="ECO:0000313" key="17">
    <source>
        <dbReference type="Proteomes" id="UP000076420"/>
    </source>
</evidence>
<feature type="binding site" evidence="14">
    <location>
        <position position="204"/>
    </location>
    <ligand>
        <name>[2Fe-2S] cluster</name>
        <dbReference type="ChEBI" id="CHEBI:190135"/>
        <label>2</label>
    </ligand>
</feature>
<dbReference type="PROSITE" id="PS00197">
    <property type="entry name" value="2FE2S_FER_1"/>
    <property type="match status" value="1"/>
</dbReference>
<evidence type="ECO:0000256" key="6">
    <source>
        <dbReference type="ARBA" id="ARBA00022723"/>
    </source>
</evidence>
<feature type="binding site" evidence="14">
    <location>
        <position position="102"/>
    </location>
    <ligand>
        <name>[2Fe-2S] cluster</name>
        <dbReference type="ChEBI" id="CHEBI:190135"/>
        <label>1</label>
    </ligand>
</feature>
<evidence type="ECO:0000313" key="16">
    <source>
        <dbReference type="EnsemblMetazoa" id="BGLB003196-PB"/>
    </source>
</evidence>
<dbReference type="Gene3D" id="3.90.1170.50">
    <property type="entry name" value="Aldehyde oxidase/xanthine dehydrogenase, a/b hammerhead"/>
    <property type="match status" value="1"/>
</dbReference>
<dbReference type="SUPFAM" id="SSF47741">
    <property type="entry name" value="CO dehydrogenase ISP C-domain like"/>
    <property type="match status" value="1"/>
</dbReference>
<feature type="binding site" evidence="14">
    <location>
        <position position="834"/>
    </location>
    <ligand>
        <name>Mo-molybdopterin</name>
        <dbReference type="ChEBI" id="CHEBI:71302"/>
    </ligand>
    <ligandPart>
        <name>Mo</name>
        <dbReference type="ChEBI" id="CHEBI:28685"/>
    </ligandPart>
</feature>
<dbReference type="CDD" id="cd00207">
    <property type="entry name" value="fer2"/>
    <property type="match status" value="1"/>
</dbReference>
<dbReference type="Gene3D" id="3.30.465.10">
    <property type="match status" value="1"/>
</dbReference>
<dbReference type="VEuPathDB" id="VectorBase:BGLB003196"/>
<dbReference type="InterPro" id="IPR016167">
    <property type="entry name" value="FAD-bd_PCMH_sub1"/>
</dbReference>
<evidence type="ECO:0000256" key="10">
    <source>
        <dbReference type="ARBA" id="ARBA00023014"/>
    </source>
</evidence>
<accession>A0A2C9JIV9</accession>
<dbReference type="Pfam" id="PF20256">
    <property type="entry name" value="MoCoBD_2"/>
    <property type="match status" value="2"/>
</dbReference>
<dbReference type="Gene3D" id="3.30.365.10">
    <property type="entry name" value="Aldehyde oxidase/xanthine dehydrogenase, molybdopterin binding domain"/>
    <property type="match status" value="5"/>
</dbReference>
<evidence type="ECO:0000256" key="13">
    <source>
        <dbReference type="PIRSR" id="PIRSR000127-2"/>
    </source>
</evidence>
<evidence type="ECO:0000256" key="8">
    <source>
        <dbReference type="ARBA" id="ARBA00023002"/>
    </source>
</evidence>
<dbReference type="InterPro" id="IPR006058">
    <property type="entry name" value="2Fe2S_fd_BS"/>
</dbReference>
<comment type="cofactor">
    <cofactor evidence="1 13">
        <name>FAD</name>
        <dbReference type="ChEBI" id="CHEBI:57692"/>
    </cofactor>
</comment>
<dbReference type="EnsemblMetazoa" id="BGLB003196-RB">
    <property type="protein sequence ID" value="BGLB003196-PB"/>
    <property type="gene ID" value="BGLB003196"/>
</dbReference>
<dbReference type="Gene3D" id="3.30.390.50">
    <property type="entry name" value="CO dehydrogenase flavoprotein, C-terminal domain"/>
    <property type="match status" value="1"/>
</dbReference>
<dbReference type="InterPro" id="IPR046867">
    <property type="entry name" value="AldOxase/xan_DH_MoCoBD2"/>
</dbReference>
<comment type="cofactor">
    <cofactor evidence="11">
        <name>[2Fe-2S] cluster</name>
        <dbReference type="ChEBI" id="CHEBI:190135"/>
    </cofactor>
</comment>
<keyword evidence="8" id="KW-0560">Oxidoreductase</keyword>
<feature type="binding site" evidence="14">
    <location>
        <position position="167"/>
    </location>
    <ligand>
        <name>[2Fe-2S] cluster</name>
        <dbReference type="ChEBI" id="CHEBI:190135"/>
        <label>2</label>
    </ligand>
</feature>
<dbReference type="Pfam" id="PF03450">
    <property type="entry name" value="CO_deh_flav_C"/>
    <property type="match status" value="1"/>
</dbReference>
<feature type="binding site" evidence="14">
    <location>
        <position position="127"/>
    </location>
    <ligand>
        <name>[2Fe-2S] cluster</name>
        <dbReference type="ChEBI" id="CHEBI:190135"/>
        <label>1</label>
    </ligand>
</feature>
<dbReference type="PROSITE" id="PS51387">
    <property type="entry name" value="FAD_PCMH"/>
    <property type="match status" value="1"/>
</dbReference>
<evidence type="ECO:0000256" key="14">
    <source>
        <dbReference type="PIRSR" id="PIRSR000127-3"/>
    </source>
</evidence>
<keyword evidence="6 14" id="KW-0479">Metal-binding</keyword>
<dbReference type="Gene3D" id="1.10.150.120">
    <property type="entry name" value="[2Fe-2S]-binding domain"/>
    <property type="match status" value="1"/>
</dbReference>
<feature type="binding site" evidence="14">
    <location>
        <position position="105"/>
    </location>
    <ligand>
        <name>[2Fe-2S] cluster</name>
        <dbReference type="ChEBI" id="CHEBI:190135"/>
        <label>1</label>
    </ligand>
</feature>
<evidence type="ECO:0000256" key="7">
    <source>
        <dbReference type="ARBA" id="ARBA00022827"/>
    </source>
</evidence>
<feature type="binding site" evidence="14">
    <location>
        <position position="202"/>
    </location>
    <ligand>
        <name>[2Fe-2S] cluster</name>
        <dbReference type="ChEBI" id="CHEBI:190135"/>
        <label>2</label>
    </ligand>
</feature>
<dbReference type="GO" id="GO:0051537">
    <property type="term" value="F:2 iron, 2 sulfur cluster binding"/>
    <property type="evidence" value="ECO:0007669"/>
    <property type="project" value="UniProtKB-KW"/>
</dbReference>
<keyword evidence="7 13" id="KW-0274">FAD</keyword>
<dbReference type="InterPro" id="IPR012675">
    <property type="entry name" value="Beta-grasp_dom_sf"/>
</dbReference>
<dbReference type="KEGG" id="bgt:106056807"/>
<evidence type="ECO:0000256" key="5">
    <source>
        <dbReference type="ARBA" id="ARBA00022714"/>
    </source>
</evidence>